<feature type="coiled-coil region" evidence="6">
    <location>
        <begin position="811"/>
        <end position="882"/>
    </location>
</feature>
<dbReference type="GO" id="GO:0005813">
    <property type="term" value="C:centrosome"/>
    <property type="evidence" value="ECO:0007669"/>
    <property type="project" value="UniProtKB-SubCell"/>
</dbReference>
<feature type="coiled-coil region" evidence="6">
    <location>
        <begin position="2139"/>
        <end position="2247"/>
    </location>
</feature>
<keyword evidence="2" id="KW-0963">Cytoplasm</keyword>
<evidence type="ECO:0000256" key="5">
    <source>
        <dbReference type="ARBA" id="ARBA00023212"/>
    </source>
</evidence>
<reference evidence="8" key="1">
    <citation type="submission" date="2020-02" db="EMBL/GenBank/DDBJ databases">
        <authorList>
            <person name="Enbody D E."/>
            <person name="Pettersson E M."/>
        </authorList>
    </citation>
    <scope>NUCLEOTIDE SEQUENCE [LARGE SCALE GENOMIC DNA]</scope>
</reference>
<feature type="compositionally biased region" description="Low complexity" evidence="7">
    <location>
        <begin position="3418"/>
        <end position="3435"/>
    </location>
</feature>
<evidence type="ECO:0000256" key="3">
    <source>
        <dbReference type="ARBA" id="ARBA00022553"/>
    </source>
</evidence>
<feature type="coiled-coil region" evidence="6">
    <location>
        <begin position="1632"/>
        <end position="1673"/>
    </location>
</feature>
<keyword evidence="5" id="KW-0206">Cytoskeleton</keyword>
<name>A0A8C3M8W8_GEOPR</name>
<dbReference type="InterPro" id="IPR019528">
    <property type="entry name" value="PACT_domain"/>
</dbReference>
<dbReference type="Proteomes" id="UP000694382">
    <property type="component" value="Chromosome 7"/>
</dbReference>
<feature type="coiled-coil region" evidence="6">
    <location>
        <begin position="2741"/>
        <end position="2786"/>
    </location>
</feature>
<protein>
    <submittedName>
        <fullName evidence="8">Uncharacterized protein</fullName>
    </submittedName>
</protein>
<dbReference type="PANTHER" id="PTHR44981:SF3">
    <property type="entry name" value="PERICENTRIN"/>
    <property type="match status" value="1"/>
</dbReference>
<feature type="region of interest" description="Disordered" evidence="7">
    <location>
        <begin position="3418"/>
        <end position="3441"/>
    </location>
</feature>
<feature type="coiled-coil region" evidence="6">
    <location>
        <begin position="682"/>
        <end position="716"/>
    </location>
</feature>
<dbReference type="InterPro" id="IPR028745">
    <property type="entry name" value="AKAP9/Pericentrin"/>
</dbReference>
<evidence type="ECO:0000313" key="8">
    <source>
        <dbReference type="Ensembl" id="ENSCPVP00000001005.2"/>
    </source>
</evidence>
<dbReference type="Ensembl" id="ENSCPVT00000001051.2">
    <property type="protein sequence ID" value="ENSCPVP00000001005.2"/>
    <property type="gene ID" value="ENSCPVG00000000726.2"/>
</dbReference>
<feature type="region of interest" description="Disordered" evidence="7">
    <location>
        <begin position="3110"/>
        <end position="3152"/>
    </location>
</feature>
<feature type="coiled-coil region" evidence="6">
    <location>
        <begin position="1701"/>
        <end position="1881"/>
    </location>
</feature>
<comment type="subcellular location">
    <subcellularLocation>
        <location evidence="1">Cytoplasm</location>
        <location evidence="1">Cytoskeleton</location>
        <location evidence="1">Microtubule organizing center</location>
        <location evidence="1">Centrosome</location>
    </subcellularLocation>
</comment>
<dbReference type="GO" id="GO:0005737">
    <property type="term" value="C:cytoplasm"/>
    <property type="evidence" value="ECO:0007669"/>
    <property type="project" value="UniProtKB-ARBA"/>
</dbReference>
<feature type="coiled-coil region" evidence="6">
    <location>
        <begin position="1125"/>
        <end position="1279"/>
    </location>
</feature>
<keyword evidence="4 6" id="KW-0175">Coiled coil</keyword>
<feature type="compositionally biased region" description="Basic and acidic residues" evidence="7">
    <location>
        <begin position="51"/>
        <end position="61"/>
    </location>
</feature>
<accession>A0A8U8AMR3</accession>
<feature type="coiled-coil region" evidence="6">
    <location>
        <begin position="1373"/>
        <end position="1439"/>
    </location>
</feature>
<reference evidence="8" key="2">
    <citation type="submission" date="2025-08" db="UniProtKB">
        <authorList>
            <consortium name="Ensembl"/>
        </authorList>
    </citation>
    <scope>IDENTIFICATION</scope>
</reference>
<dbReference type="PANTHER" id="PTHR44981">
    <property type="entry name" value="PERICENTRIN-LIKE PROTEIN, ISOFORM F"/>
    <property type="match status" value="1"/>
</dbReference>
<feature type="coiled-coil region" evidence="6">
    <location>
        <begin position="103"/>
        <end position="193"/>
    </location>
</feature>
<evidence type="ECO:0000256" key="7">
    <source>
        <dbReference type="SAM" id="MobiDB-lite"/>
    </source>
</evidence>
<evidence type="ECO:0000256" key="4">
    <source>
        <dbReference type="ARBA" id="ARBA00023054"/>
    </source>
</evidence>
<organism evidence="8 9">
    <name type="scientific">Geospiza parvula</name>
    <name type="common">Small tree-finch</name>
    <name type="synonym">Camarhynchus parvulus</name>
    <dbReference type="NCBI Taxonomy" id="87175"/>
    <lineage>
        <taxon>Eukaryota</taxon>
        <taxon>Metazoa</taxon>
        <taxon>Chordata</taxon>
        <taxon>Craniata</taxon>
        <taxon>Vertebrata</taxon>
        <taxon>Euteleostomi</taxon>
        <taxon>Archelosauria</taxon>
        <taxon>Archosauria</taxon>
        <taxon>Dinosauria</taxon>
        <taxon>Saurischia</taxon>
        <taxon>Theropoda</taxon>
        <taxon>Coelurosauria</taxon>
        <taxon>Aves</taxon>
        <taxon>Neognathae</taxon>
        <taxon>Neoaves</taxon>
        <taxon>Telluraves</taxon>
        <taxon>Australaves</taxon>
        <taxon>Passeriformes</taxon>
        <taxon>Thraupidae</taxon>
        <taxon>Camarhynchus</taxon>
    </lineage>
</organism>
<feature type="coiled-coil region" evidence="6">
    <location>
        <begin position="517"/>
        <end position="626"/>
    </location>
</feature>
<feature type="coiled-coil region" evidence="6">
    <location>
        <begin position="362"/>
        <end position="427"/>
    </location>
</feature>
<evidence type="ECO:0000313" key="9">
    <source>
        <dbReference type="Proteomes" id="UP000694382"/>
    </source>
</evidence>
<feature type="coiled-coil region" evidence="6">
    <location>
        <begin position="1029"/>
        <end position="1056"/>
    </location>
</feature>
<keyword evidence="9" id="KW-1185">Reference proteome</keyword>
<accession>A0A8C3M8W8</accession>
<feature type="coiled-coil region" evidence="6">
    <location>
        <begin position="1562"/>
        <end position="1589"/>
    </location>
</feature>
<feature type="coiled-coil region" evidence="6">
    <location>
        <begin position="2315"/>
        <end position="2356"/>
    </location>
</feature>
<feature type="coiled-coil region" evidence="6">
    <location>
        <begin position="2939"/>
        <end position="2988"/>
    </location>
</feature>
<keyword evidence="3" id="KW-0597">Phosphoprotein</keyword>
<evidence type="ECO:0000256" key="2">
    <source>
        <dbReference type="ARBA" id="ARBA00022490"/>
    </source>
</evidence>
<feature type="coiled-coil region" evidence="6">
    <location>
        <begin position="2823"/>
        <end position="2913"/>
    </location>
</feature>
<dbReference type="GO" id="GO:0060090">
    <property type="term" value="F:molecular adaptor activity"/>
    <property type="evidence" value="ECO:0007669"/>
    <property type="project" value="InterPro"/>
</dbReference>
<evidence type="ECO:0000256" key="6">
    <source>
        <dbReference type="SAM" id="Coils"/>
    </source>
</evidence>
<proteinExistence type="predicted"/>
<feature type="region of interest" description="Disordered" evidence="7">
    <location>
        <begin position="30"/>
        <end position="68"/>
    </location>
</feature>
<feature type="coiled-coil region" evidence="6">
    <location>
        <begin position="906"/>
        <end position="989"/>
    </location>
</feature>
<feature type="coiled-coil region" evidence="6">
    <location>
        <begin position="220"/>
        <end position="336"/>
    </location>
</feature>
<feature type="coiled-coil region" evidence="6">
    <location>
        <begin position="1907"/>
        <end position="1955"/>
    </location>
</feature>
<sequence length="3502" mass="406464">MRRVEQDFSARWLFGRKTKLQAFAYFRQRKAKGDVAQSQKKAAKRKGSAVHTHDLPKEEHPVAAGDAGKGIEAQAEDTSLPEAATEAQKARINCAAEYSEADAQVCQARIAELESRLLEKQEAVERLTVQMDELQDQLTQHNDSMQLQETTVQEQNEIIRKLTACLQQAKKDRDELQEEASRVAGQIHDLQLQLHQVLKVSGKNEGLEAQQQMFLFQDRLREQNAHLESLREKAHDLQVQLESSQKIKQLNAEIKDKVEEQQRLEEKRMEEIAVIKKVHEREHDREVSELAAKHAEEMEKLRAELKEEQRHLLDELQQQMAATHRAEQEQAQLQSQTLHSLELEALRLTLNNMHTSQLELTQSNLRKEKETALMELREMLNDKRAQEVAILQSRHQLEWERIKEQCLKEKEDLKFKYQQELVDQRKKIELEMEETHVQALETLKRDWELESDRRLQNVCEELCEKHQAEMIALQKSLEMDLEKVRAELGLLSVENVQSKMKCIELERQHQLAITKLQEQLQAEHNQLLEDIKMKSQEKEQDLQKELDQLQVKHEQLKVQSQEEMRQLWCQLDSTRANRQELSELKEQLLARASQVEEIECLKQEFEQQLQQRNREHEAELEQMRLYFENKLNVAEENYKKELTLLHQRPQDLTDSSLPELEMSQDQARGIRSSVTLFEETAEKERSVALDQLNQQLEQQQEELACLQLQLTEQHRHELDSLRSSLALQYKEDLMKMKMDLSDKYATEIEALKRKHGLELEQLHAQLSEEQSKEITKLCLQSVQDVARQVEVEVAERVSVLEEEHKAKLALFNSEKQLIAELSEEIRHLKEELIKQKDFSEQNEKHLKEEMEKVKCKIAEDHKKELREEVQKIETLYKEKEKKWQCESEAQRILAEEKLSLLHTELQTRAESEKQNLQKQFELREAEMIQLQDHQAAKILELEKLVKEQQNNLQQLEDSLAGAQAVQKAQQQYQADLEDAKALMANEMEKATLCLQEECALKLLEAQTKFMEEHKAMTQKFTTEQEILLQKLKEKHVDELELQSQQLEEKHKQQILSLTADLQAKHQAEIETLKSTLESKQQIQLESCVAELQTKHQAQIDELEIKHLSNLDSLESSYLSEIQTIRDEHCRALEKLQLQHREQLQEQDKIHQAQLLREVEMLKLKHAEELQLSQNNLKIELATANMEKLKTMALEAEEAHKDDLNTALRNQRQLLEEEKRLALDLLREQVLQMEERHRKALQELQDLHEADVRKHKEQYSRELEEELGKLKAQHEREQELYASASASEVKSVRTALLAQFEEVKLKQQLQFQEEIELLKCQSELLLEQQIAQLKEEFEAEKKSSLHDKEQMLIQEREKAQAAHQKEQEVLSAQLQERAAIINQLEKKVASLKHEIGETNSELKALLQWQGRENQEGENLVALLRSDIEHSKEEREKLRESYQHVLKLLMEVVKATIVIEDLICSKIGLCLDDSLASGDSKEAQSIMEEMGFMQYFKAKENHHLEKAEELLDETLTEDNQLSPGTDEVSELSQYLCESVFAKPELACESEEAILKICHRLRTAVERLLELVTESTKQLEKMHENHAQFEEEFSRRSRETAQVVSQHQELMECLSEESEAKNQLALELHKAEGIIEGYVAEKAALEEALNLKEESERRLVVELENMRERFQELTQEQAILGLLKEVEFLSKEKLELQCQAEKDHSNLRSQMKVLEVELEEQLQSNQDLATKLLEITELKQQIEVLEKQLKNQRQFMDEQAIEREHERDDFQQEIQKLEEQLKLSAKSQTSGQSREHRVESLQAEIKEKMDDYNKLLLEKERKQQEIAARDKEIENLMAQIQELKLSGAEVSKTVHSLEQQLQKMKKVETELKQDKEALQQQQYNNLIQISALQSKLDEARHRVPVDGSSAPVLKEQLQAEQEALQAKEREIASLLDQVEQYKDNLSKKDEEILQLNLQLEIQKNLSTSNIMQLQAENAHLQDLTKLHVKQSQDLGISDSSALSFPQALLEEKNQEIDHLNEQMKRLQHELQNALENKVAEDQKPEIEELRSLVEHLRLDQERLRKDKDEEVEQLHGVIEKLQKELAQFGPVCHEDSDNQVYFYENALEKSVENLQNELKKGLVACQGDAEPNRRNSSVHSKVRELQEELELVSASKEALQQQLEKKELQLKTEVEILEKKCQQLRESSEQSVAELTSLRIQHQALQEEYRISQSLLSQREAETKMATSRVQELEDKLKEREANILEKEMQIKTMADQREADTTELQYLTEKAAELQTELEKRGSSQAQDVYSLQLEVSRLDFQVQALNQKEVAYLREIKELQGSTAKLKGEIKAHRKELEALRLERAEILSQLESCKQVGHEETQFLKPFCQSKRKDVALKNGMQELEANIDQSFGVLASPTARLEKDEVMFDMTIHNKNPKTQMKQSQENILCQELDLIHSSEGDQDLKKHCQQMLEIHQTPDSPKHNLSIDKETPKDFQNLIASMSSWGSPEIMRKQDMSMELQPVLHLTPFSEAENTDFQIVHSRSSLQGENSISLGYSNLDENVRGDAAMGVDRKSPAFSESTYSVDDDEDMEKKLLVTDNLTLTPSDLQDDERSRASAMSDGCGSDTSSNLAANLKQELQTSDHLDANVMAYLRYRGIIPDIMESMREKEILSPQMKTVLKMVYEESRKILALSEHPLALMELKNIPQTQVAMESWQKEGLSLLDAIQSLKDYLSKVADRGDKEEQRQMVVEHLFSSDRNSLLSEIQELQAQLRMTHLQNQEKLQQLQETLTKAEDHGNKQEHQLRRKVELLEYKLQQEKSIVSDLHSTLSEEQKRSSETCDLLNQEKASLKSELSGSKQENERLQKSLEELQREINHLRVELEKKEKDLAAALEDLQAEQLKGSELRGWFEEQQRQQRKAEDEKTKAVEELQAALDVQSVQKCQLAVSLEHERTVADNLRKELQIEHSRCEALLAQEHNKLRELQKNLEAEKNRSLELLDSLNHERVLTEQLSMRVKEGASCQHRESLLEQAFVRELQAQLEEERSRTMELAAVIEKMHQKAILSQRQLEAEVQMCCEETQKEREVSDKLRATLESLQAQKQEQNLEQQHQRDKQRIKELQEILEKLRERERNPPTPNCQEELLCTSSKDGSAPQPVTKETEKPHLQQQQQLEKIRQQLLFVVMHLNEFIYKTLDKTVNDWSASNDEAVASLLQTLRELKLDLSPHTTQVRSKDDAAPVQELEREAWQRERNTLQNMLKQAESQLAKANAEIENKPVAETSNPKLQRLYRKYIRAESFRKALVYQKKYLLLLLGGFQDCEQATLSLIARMGIYPSADLQLSASHSRPFTKFRCAVRAIIAISRLKFLVKKWNKVGRKSTQGESISHSIGGNTASGARTEVLKEQQPPAGPVSSPLTQDRDTGLCHRTSCAARFTSLSPRSSSRSHNSPPYSSVMSLVPPQDPEQSLTEYIHRLEVIQQRLRGVQPGKNHLLTPHSSCKAGLLFIRFLVHVANKEHHFKE</sequence>
<reference evidence="8" key="3">
    <citation type="submission" date="2025-09" db="UniProtKB">
        <authorList>
            <consortium name="Ensembl"/>
        </authorList>
    </citation>
    <scope>IDENTIFICATION</scope>
</reference>
<feature type="coiled-coil region" evidence="6">
    <location>
        <begin position="2006"/>
        <end position="2081"/>
    </location>
</feature>
<dbReference type="Pfam" id="PF10495">
    <property type="entry name" value="PACT_coil_coil"/>
    <property type="match status" value="1"/>
</dbReference>
<feature type="region of interest" description="Disordered" evidence="7">
    <location>
        <begin position="2586"/>
        <end position="2607"/>
    </location>
</feature>
<evidence type="ECO:0000256" key="1">
    <source>
        <dbReference type="ARBA" id="ARBA00004300"/>
    </source>
</evidence>
<feature type="coiled-coil region" evidence="6">
    <location>
        <begin position="3227"/>
        <end position="3254"/>
    </location>
</feature>
<dbReference type="GO" id="GO:0007165">
    <property type="term" value="P:signal transduction"/>
    <property type="evidence" value="ECO:0007669"/>
    <property type="project" value="InterPro"/>
</dbReference>